<organism evidence="4 5">
    <name type="scientific">Levilactobacillus spicheri</name>
    <dbReference type="NCBI Taxonomy" id="216463"/>
    <lineage>
        <taxon>Bacteria</taxon>
        <taxon>Bacillati</taxon>
        <taxon>Bacillota</taxon>
        <taxon>Bacilli</taxon>
        <taxon>Lactobacillales</taxon>
        <taxon>Lactobacillaceae</taxon>
        <taxon>Levilactobacillus</taxon>
    </lineage>
</organism>
<comment type="caution">
    <text evidence="4">The sequence shown here is derived from an EMBL/GenBank/DDBJ whole genome shotgun (WGS) entry which is preliminary data.</text>
</comment>
<comment type="subcellular location">
    <subcellularLocation>
        <location evidence="3">Cytoplasm</location>
    </subcellularLocation>
</comment>
<dbReference type="PATRIC" id="fig|216463.3.peg.2519"/>
<keyword evidence="3" id="KW-0694">RNA-binding</keyword>
<dbReference type="GO" id="GO:0005737">
    <property type="term" value="C:cytoplasm"/>
    <property type="evidence" value="ECO:0007669"/>
    <property type="project" value="UniProtKB-SubCell"/>
</dbReference>
<dbReference type="RefSeq" id="WP_045806753.1">
    <property type="nucleotide sequence ID" value="NZ_JZCR01000006.1"/>
</dbReference>
<evidence type="ECO:0000313" key="5">
    <source>
        <dbReference type="Proteomes" id="UP000033491"/>
    </source>
</evidence>
<dbReference type="InterPro" id="IPR008513">
    <property type="entry name" value="tRNA(Met)_cyd_acetate_ligase"/>
</dbReference>
<evidence type="ECO:0000256" key="1">
    <source>
        <dbReference type="ARBA" id="ARBA00022598"/>
    </source>
</evidence>
<dbReference type="NCBIfam" id="NF010191">
    <property type="entry name" value="PRK13670.1"/>
    <property type="match status" value="1"/>
</dbReference>
<keyword evidence="3" id="KW-0067">ATP-binding</keyword>
<dbReference type="SUPFAM" id="SSF52374">
    <property type="entry name" value="Nucleotidylyl transferase"/>
    <property type="match status" value="1"/>
</dbReference>
<dbReference type="PANTHER" id="PTHR37825">
    <property type="entry name" value="TRNA(MET) CYTIDINE ACETATE LIGASE"/>
    <property type="match status" value="1"/>
</dbReference>
<dbReference type="Pfam" id="PF05636">
    <property type="entry name" value="HIGH_NTase1"/>
    <property type="match status" value="1"/>
</dbReference>
<protein>
    <recommendedName>
        <fullName evidence="3">tRNA(Met) cytidine acetate ligase</fullName>
        <ecNumber evidence="3">6.3.4.-</ecNumber>
    </recommendedName>
</protein>
<keyword evidence="3" id="KW-0547">Nucleotide-binding</keyword>
<feature type="binding site" evidence="3">
    <location>
        <position position="177"/>
    </location>
    <ligand>
        <name>ATP</name>
        <dbReference type="ChEBI" id="CHEBI:30616"/>
    </ligand>
</feature>
<comment type="catalytic activity">
    <reaction evidence="3">
        <text>cytidine(34) in elongator tRNA(Met) + acetate + ATP = N(4)-acetylcytidine(34) in elongator tRNA(Met) + AMP + diphosphate</text>
        <dbReference type="Rhea" id="RHEA:58144"/>
        <dbReference type="Rhea" id="RHEA-COMP:10693"/>
        <dbReference type="Rhea" id="RHEA-COMP:10694"/>
        <dbReference type="ChEBI" id="CHEBI:30089"/>
        <dbReference type="ChEBI" id="CHEBI:30616"/>
        <dbReference type="ChEBI" id="CHEBI:33019"/>
        <dbReference type="ChEBI" id="CHEBI:74900"/>
        <dbReference type="ChEBI" id="CHEBI:82748"/>
        <dbReference type="ChEBI" id="CHEBI:456215"/>
    </reaction>
</comment>
<dbReference type="Gene3D" id="3.40.50.620">
    <property type="entry name" value="HUPs"/>
    <property type="match status" value="1"/>
</dbReference>
<comment type="caution">
    <text evidence="3">Lacks conserved residue(s) required for the propagation of feature annotation.</text>
</comment>
<feature type="binding site" evidence="3">
    <location>
        <begin position="9"/>
        <end position="22"/>
    </location>
    <ligand>
        <name>ATP</name>
        <dbReference type="ChEBI" id="CHEBI:30616"/>
    </ligand>
</feature>
<comment type="similarity">
    <text evidence="3">Belongs to the TmcAL family.</text>
</comment>
<feature type="binding site" evidence="3">
    <location>
        <position position="152"/>
    </location>
    <ligand>
        <name>ATP</name>
        <dbReference type="ChEBI" id="CHEBI:30616"/>
    </ligand>
</feature>
<reference evidence="4 5" key="1">
    <citation type="submission" date="2015-03" db="EMBL/GenBank/DDBJ databases">
        <authorList>
            <person name="Zheng J."/>
            <person name="Ganezle M."/>
        </authorList>
    </citation>
    <scope>NUCLEOTIDE SEQUENCE [LARGE SCALE GENOMIC DNA]</scope>
    <source>
        <strain evidence="4 5">LP38</strain>
    </source>
</reference>
<evidence type="ECO:0000313" key="4">
    <source>
        <dbReference type="EMBL" id="KJW13530.1"/>
    </source>
</evidence>
<dbReference type="GO" id="GO:0016879">
    <property type="term" value="F:ligase activity, forming carbon-nitrogen bonds"/>
    <property type="evidence" value="ECO:0007669"/>
    <property type="project" value="UniProtKB-UniRule"/>
</dbReference>
<dbReference type="PANTHER" id="PTHR37825:SF1">
    <property type="entry name" value="TRNA(MET) CYTIDINE ACETATE LIGASE"/>
    <property type="match status" value="1"/>
</dbReference>
<dbReference type="EC" id="6.3.4.-" evidence="3"/>
<comment type="function">
    <text evidence="3">Catalyzes the formation of N(4)-acetylcytidine (ac(4)C) at the wobble position of elongator tRNA(Met), using acetate and ATP as substrates. First activates an acetate ion to form acetyladenylate (Ac-AMP) and then transfers the acetyl group to tRNA to form ac(4)C34.</text>
</comment>
<feature type="binding site" evidence="3">
    <location>
        <position position="103"/>
    </location>
    <ligand>
        <name>ATP</name>
        <dbReference type="ChEBI" id="CHEBI:30616"/>
    </ligand>
</feature>
<dbReference type="AlphaFoldDB" id="A0A0F3RUG3"/>
<dbReference type="GO" id="GO:0006400">
    <property type="term" value="P:tRNA modification"/>
    <property type="evidence" value="ECO:0007669"/>
    <property type="project" value="UniProtKB-UniRule"/>
</dbReference>
<dbReference type="HAMAP" id="MF_01539">
    <property type="entry name" value="TmcAL"/>
    <property type="match status" value="1"/>
</dbReference>
<keyword evidence="1 3" id="KW-0436">Ligase</keyword>
<dbReference type="Proteomes" id="UP000033491">
    <property type="component" value="Unassembled WGS sequence"/>
</dbReference>
<dbReference type="InterPro" id="IPR014729">
    <property type="entry name" value="Rossmann-like_a/b/a_fold"/>
</dbReference>
<dbReference type="OrthoDB" id="9769796at2"/>
<keyword evidence="2 3" id="KW-0819">tRNA processing</keyword>
<name>A0A0F3RUG3_9LACO</name>
<keyword evidence="3" id="KW-0820">tRNA-binding</keyword>
<proteinExistence type="inferred from homology"/>
<keyword evidence="3" id="KW-0963">Cytoplasm</keyword>
<accession>A0A0F3RUG3</accession>
<dbReference type="GO" id="GO:0000049">
    <property type="term" value="F:tRNA binding"/>
    <property type="evidence" value="ECO:0007669"/>
    <property type="project" value="UniProtKB-KW"/>
</dbReference>
<evidence type="ECO:0000256" key="3">
    <source>
        <dbReference type="HAMAP-Rule" id="MF_01539"/>
    </source>
</evidence>
<sequence length="389" mass="42625">MTLAAAGIIAEYNPFHNGHAYQVRRVRELTGADVVVAAMSGNWVQRGEPALLDKWQRAAAAVAGGVDLVVELPTSSALQPAHLFAAGGVQLLAAAGCRWLAFGTEHPDLDYDRLMAHLPSDPTTFKRFDQTYASLFQGYLQSQTGITLNAANDILGFFYALANRRQGDPLTLLPLQRKGSQHNDATIAATGQFASATAIRTAALAGDWAQLAAVVPAATLERLQRDRLTAWADFWPLLRYQLVSSDVADLHQLYQLSEGIEYRLKRAALPAATFADFMHAVKTKRYTYTRLQRQAAAVLLQAKPAEMLTGPRYLRVLGYNATGRAYLHQIKKSVGLPLVSRADRDWQRGVGALDDRAGAVRTLITGIDQDYGRIPVMFPDSARLSRKLP</sequence>
<dbReference type="GO" id="GO:0005524">
    <property type="term" value="F:ATP binding"/>
    <property type="evidence" value="ECO:0007669"/>
    <property type="project" value="UniProtKB-KW"/>
</dbReference>
<evidence type="ECO:0000256" key="2">
    <source>
        <dbReference type="ARBA" id="ARBA00022694"/>
    </source>
</evidence>
<dbReference type="EMBL" id="JZCR01000006">
    <property type="protein sequence ID" value="KJW13530.1"/>
    <property type="molecule type" value="Genomic_DNA"/>
</dbReference>
<gene>
    <name evidence="3" type="primary">tmcAL</name>
    <name evidence="4" type="ORF">VC81_03455</name>
</gene>
<dbReference type="STRING" id="216463.VC81_03455"/>